<reference evidence="1 2" key="1">
    <citation type="submission" date="2019-09" db="EMBL/GenBank/DDBJ databases">
        <authorList>
            <person name="Chandra G."/>
            <person name="Truman W A."/>
        </authorList>
    </citation>
    <scope>NUCLEOTIDE SEQUENCE [LARGE SCALE GENOMIC DNA]</scope>
    <source>
        <strain evidence="1">PS662</strain>
    </source>
</reference>
<dbReference type="AlphaFoldDB" id="A0A5E6UGU8"/>
<accession>A0A5E6UGU8</accession>
<evidence type="ECO:0000313" key="2">
    <source>
        <dbReference type="Proteomes" id="UP000326953"/>
    </source>
</evidence>
<proteinExistence type="predicted"/>
<protein>
    <submittedName>
        <fullName evidence="1">Uncharacterized protein</fullName>
    </submittedName>
</protein>
<evidence type="ECO:0000313" key="1">
    <source>
        <dbReference type="EMBL" id="VVN00196.1"/>
    </source>
</evidence>
<dbReference type="Gene3D" id="3.40.190.10">
    <property type="entry name" value="Periplasmic binding protein-like II"/>
    <property type="match status" value="2"/>
</dbReference>
<gene>
    <name evidence="1" type="ORF">PS662_03305</name>
</gene>
<dbReference type="SUPFAM" id="SSF53850">
    <property type="entry name" value="Periplasmic binding protein-like II"/>
    <property type="match status" value="1"/>
</dbReference>
<sequence>MYSPPDYEFELLGDCPFVDPTALPGYTCFSPSRVDAFVAERMLLKNLLDHHYPAGNLLLLDRVFEYSPTSMAVDRYDENFRLLVDTVLSEMYRTGEMELVYVNHLGGISDTDKKLFKVYAIP</sequence>
<dbReference type="Proteomes" id="UP000326953">
    <property type="component" value="Unassembled WGS sequence"/>
</dbReference>
<name>A0A5E6UGU8_PSEFL</name>
<organism evidence="1 2">
    <name type="scientific">Pseudomonas fluorescens</name>
    <dbReference type="NCBI Taxonomy" id="294"/>
    <lineage>
        <taxon>Bacteria</taxon>
        <taxon>Pseudomonadati</taxon>
        <taxon>Pseudomonadota</taxon>
        <taxon>Gammaproteobacteria</taxon>
        <taxon>Pseudomonadales</taxon>
        <taxon>Pseudomonadaceae</taxon>
        <taxon>Pseudomonas</taxon>
    </lineage>
</organism>
<dbReference type="EMBL" id="CABVHK010000010">
    <property type="protein sequence ID" value="VVN00196.1"/>
    <property type="molecule type" value="Genomic_DNA"/>
</dbReference>
<dbReference type="RefSeq" id="WP_224791372.1">
    <property type="nucleotide sequence ID" value="NZ_CABVHK010000010.1"/>
</dbReference>